<feature type="region of interest" description="Disordered" evidence="7">
    <location>
        <begin position="757"/>
        <end position="782"/>
    </location>
</feature>
<dbReference type="SUPFAM" id="SSF48371">
    <property type="entry name" value="ARM repeat"/>
    <property type="match status" value="1"/>
</dbReference>
<protein>
    <recommendedName>
        <fullName evidence="6">AP complex subunit beta</fullName>
    </recommendedName>
</protein>
<comment type="subcellular location">
    <subcellularLocation>
        <location evidence="1">Endomembrane system</location>
    </subcellularLocation>
</comment>
<feature type="domain" description="Clathrin/coatomer adaptor adaptin-like N-terminal" evidence="8">
    <location>
        <begin position="50"/>
        <end position="564"/>
    </location>
</feature>
<dbReference type="GO" id="GO:0016192">
    <property type="term" value="P:vesicle-mediated transport"/>
    <property type="evidence" value="ECO:0007669"/>
    <property type="project" value="InterPro"/>
</dbReference>
<evidence type="ECO:0000256" key="3">
    <source>
        <dbReference type="ARBA" id="ARBA00022448"/>
    </source>
</evidence>
<dbReference type="Gene3D" id="1.25.10.10">
    <property type="entry name" value="Leucine-rich Repeat Variant"/>
    <property type="match status" value="1"/>
</dbReference>
<evidence type="ECO:0000256" key="4">
    <source>
        <dbReference type="ARBA" id="ARBA00022927"/>
    </source>
</evidence>
<keyword evidence="4 6" id="KW-0653">Protein transport</keyword>
<dbReference type="InterPro" id="IPR011989">
    <property type="entry name" value="ARM-like"/>
</dbReference>
<evidence type="ECO:0000256" key="1">
    <source>
        <dbReference type="ARBA" id="ARBA00004308"/>
    </source>
</evidence>
<keyword evidence="5 6" id="KW-0472">Membrane</keyword>
<dbReference type="GO" id="GO:0030117">
    <property type="term" value="C:membrane coat"/>
    <property type="evidence" value="ECO:0007669"/>
    <property type="project" value="InterPro"/>
</dbReference>
<evidence type="ECO:0000313" key="10">
    <source>
        <dbReference type="Proteomes" id="UP001219355"/>
    </source>
</evidence>
<evidence type="ECO:0000256" key="6">
    <source>
        <dbReference type="PIRNR" id="PIRNR002291"/>
    </source>
</evidence>
<gene>
    <name evidence="9" type="primary">APL2</name>
    <name evidence="9" type="ORF">PRK78_005397</name>
</gene>
<keyword evidence="10" id="KW-1185">Reference proteome</keyword>
<comment type="similarity">
    <text evidence="2 6">Belongs to the adaptor complexes large subunit family.</text>
</comment>
<keyword evidence="3 6" id="KW-0813">Transport</keyword>
<dbReference type="GO" id="GO:0006886">
    <property type="term" value="P:intracellular protein transport"/>
    <property type="evidence" value="ECO:0007669"/>
    <property type="project" value="InterPro"/>
</dbReference>
<dbReference type="FunFam" id="1.25.10.10:FF:000058">
    <property type="entry name" value="AP complex subunit beta"/>
    <property type="match status" value="1"/>
</dbReference>
<dbReference type="InterPro" id="IPR016342">
    <property type="entry name" value="AP_complex_bsu_1_2_4"/>
</dbReference>
<dbReference type="PANTHER" id="PTHR11134">
    <property type="entry name" value="ADAPTOR COMPLEX SUBUNIT BETA FAMILY MEMBER"/>
    <property type="match status" value="1"/>
</dbReference>
<comment type="function">
    <text evidence="6">Adaptins are components of the adaptor complexes which link clathrin to receptors in coated vesicles. Clathrin-associated protein complexes are believed to interact with the cytoplasmic tails of membrane proteins, leading to their selection and concentration.</text>
</comment>
<evidence type="ECO:0000313" key="9">
    <source>
        <dbReference type="EMBL" id="WEW59915.1"/>
    </source>
</evidence>
<sequence length="782" mass="85465">MAVNRIRGAFAAPRKGETFELRAGLISIRTREVSLAFQIDTDRHQQRLQCRRKESIQKTIMAMTLGKDVSALFPDVLKNIATADLDQKKLQSIADAEFHEIQLLIKRVRNYAKSHPDLCILAVNTFVQDSEDPNPLIRALAIRTMGCIRVDKMVDYMEEPLRKTLRDESPYVRKTAAICVAKLFDLNPALCLENGFLESLQEMIGDPNPMVVANSVTALAEINETAPETKALQITPSILRKMLMALNECTEWGRVSVLTTLADYTATDQKESESICERVVPQFQHINASVVLAAVKVVFLHMKNINPETAKSYLKKMAPPLVTLVSAAPEVQYVALRNIDLLLQARPNILDKELRVFFCKYNDPPYVKFQKLEIMVRIANEWNVDQLLAELKEYALEVDMDFVRRAVKAIGQTAIKIETATEKCVTTLLDLINTKVNYVVQEAIVVIKDIFRKYPGYEGIIPTLCQCIDELDEPNARGSLIWIVGEYAEKISNAGDILAGFVEGFNEEFTQTQLQILTAVVKLFLKRPDKAQGLVQKVLQAATAENDNPDIRDRAYAYWRLLSNTTDANAAKNVVLSEKPPIVTTIQSLSPNLLEQLLHELSTLASVYHKPPEQFVGQGRFAADAVQKAAIEEQLQNARENPLAAAAAAAAVTGAAPPSMQNNIENLLDIDFDGTAPASAQKEPPSGMSGLEGLAGTPMRVESPAAGAASQPSSNLEDLMGVFGSGSATGNAGFEGNAGSSGGAALINGFAGLDLSGSSPAPTGTNAPVSQKQNSTDMIDLI</sequence>
<organism evidence="9 10">
    <name type="scientific">Emydomyces testavorans</name>
    <dbReference type="NCBI Taxonomy" id="2070801"/>
    <lineage>
        <taxon>Eukaryota</taxon>
        <taxon>Fungi</taxon>
        <taxon>Dikarya</taxon>
        <taxon>Ascomycota</taxon>
        <taxon>Pezizomycotina</taxon>
        <taxon>Eurotiomycetes</taxon>
        <taxon>Eurotiomycetidae</taxon>
        <taxon>Onygenales</taxon>
        <taxon>Nannizziopsiaceae</taxon>
        <taxon>Emydomyces</taxon>
    </lineage>
</organism>
<name>A0AAF0DNC1_9EURO</name>
<evidence type="ECO:0000256" key="5">
    <source>
        <dbReference type="ARBA" id="ARBA00023136"/>
    </source>
</evidence>
<feature type="region of interest" description="Disordered" evidence="7">
    <location>
        <begin position="675"/>
        <end position="698"/>
    </location>
</feature>
<dbReference type="Proteomes" id="UP001219355">
    <property type="component" value="Chromosome 3"/>
</dbReference>
<dbReference type="Pfam" id="PF01602">
    <property type="entry name" value="Adaptin_N"/>
    <property type="match status" value="1"/>
</dbReference>
<proteinExistence type="inferred from homology"/>
<reference evidence="9" key="1">
    <citation type="submission" date="2023-03" db="EMBL/GenBank/DDBJ databases">
        <title>Emydomyces testavorans Genome Sequence.</title>
        <authorList>
            <person name="Hoyer L."/>
        </authorList>
    </citation>
    <scope>NUCLEOTIDE SEQUENCE</scope>
    <source>
        <strain evidence="9">16-2883</strain>
    </source>
</reference>
<dbReference type="EMBL" id="CP120629">
    <property type="protein sequence ID" value="WEW59915.1"/>
    <property type="molecule type" value="Genomic_DNA"/>
</dbReference>
<dbReference type="GO" id="GO:0030276">
    <property type="term" value="F:clathrin binding"/>
    <property type="evidence" value="ECO:0007669"/>
    <property type="project" value="InterPro"/>
</dbReference>
<dbReference type="GO" id="GO:0012505">
    <property type="term" value="C:endomembrane system"/>
    <property type="evidence" value="ECO:0007669"/>
    <property type="project" value="UniProtKB-SubCell"/>
</dbReference>
<evidence type="ECO:0000256" key="7">
    <source>
        <dbReference type="SAM" id="MobiDB-lite"/>
    </source>
</evidence>
<dbReference type="InterPro" id="IPR016024">
    <property type="entry name" value="ARM-type_fold"/>
</dbReference>
<dbReference type="InterPro" id="IPR026739">
    <property type="entry name" value="AP_beta"/>
</dbReference>
<dbReference type="PIRSF" id="PIRSF002291">
    <property type="entry name" value="AP_complex_beta"/>
    <property type="match status" value="1"/>
</dbReference>
<evidence type="ECO:0000259" key="8">
    <source>
        <dbReference type="Pfam" id="PF01602"/>
    </source>
</evidence>
<evidence type="ECO:0000256" key="2">
    <source>
        <dbReference type="ARBA" id="ARBA00006613"/>
    </source>
</evidence>
<dbReference type="AlphaFoldDB" id="A0AAF0DNC1"/>
<dbReference type="InterPro" id="IPR002553">
    <property type="entry name" value="Clathrin/coatomer_adapt-like_N"/>
</dbReference>
<accession>A0AAF0DNC1</accession>